<evidence type="ECO:0000259" key="2">
    <source>
        <dbReference type="Pfam" id="PF04273"/>
    </source>
</evidence>
<dbReference type="CDD" id="cd14503">
    <property type="entry name" value="PTP-bact"/>
    <property type="match status" value="1"/>
</dbReference>
<dbReference type="OrthoDB" id="270335at2"/>
<dbReference type="AlphaFoldDB" id="A0A508ALA2"/>
<evidence type="ECO:0000313" key="4">
    <source>
        <dbReference type="Proteomes" id="UP000318212"/>
    </source>
</evidence>
<dbReference type="Pfam" id="PF04273">
    <property type="entry name" value="BLH_phosphatase"/>
    <property type="match status" value="1"/>
</dbReference>
<comment type="caution">
    <text evidence="3">The sequence shown here is derived from an EMBL/GenBank/DDBJ whole genome shotgun (WGS) entry which is preliminary data.</text>
</comment>
<proteinExistence type="predicted"/>
<gene>
    <name evidence="3" type="ORF">FKV25_03555</name>
</gene>
<dbReference type="EMBL" id="VICE01000035">
    <property type="protein sequence ID" value="TQD50716.1"/>
    <property type="molecule type" value="Genomic_DNA"/>
</dbReference>
<evidence type="ECO:0000313" key="3">
    <source>
        <dbReference type="EMBL" id="TQD50716.1"/>
    </source>
</evidence>
<dbReference type="Gene3D" id="3.90.190.10">
    <property type="entry name" value="Protein tyrosine phosphatase superfamily"/>
    <property type="match status" value="1"/>
</dbReference>
<sequence length="189" mass="18937">MKAALLPPLALSAALAACGTSPSNGTAAMNMSTHVEPTSLPADPSATGIPHLRLARSGLLAAGQPAPEDWARLRAMGVTRVVNLRTDAEMAGRDAAAEVEAAGMAYHAIPVDGAAGIDAANAERLRALLEGSDGTVLVHCASGNRVGGLVALAVALGGMPAEEAVELGRRAGLGSAEPQVRRQLGLPAD</sequence>
<protein>
    <recommendedName>
        <fullName evidence="2">Beta-lactamase hydrolase-like protein phosphatase-like domain-containing protein</fullName>
    </recommendedName>
</protein>
<dbReference type="SUPFAM" id="SSF52799">
    <property type="entry name" value="(Phosphotyrosine protein) phosphatases II"/>
    <property type="match status" value="1"/>
</dbReference>
<keyword evidence="4" id="KW-1185">Reference proteome</keyword>
<feature type="chain" id="PRO_5021257962" description="Beta-lactamase hydrolase-like protein phosphatase-like domain-containing protein" evidence="1">
    <location>
        <begin position="28"/>
        <end position="189"/>
    </location>
</feature>
<evidence type="ECO:0000256" key="1">
    <source>
        <dbReference type="SAM" id="SignalP"/>
    </source>
</evidence>
<organism evidence="3 4">
    <name type="scientific">Marilutibacter aestuarii</name>
    <dbReference type="NCBI Taxonomy" id="1706195"/>
    <lineage>
        <taxon>Bacteria</taxon>
        <taxon>Pseudomonadati</taxon>
        <taxon>Pseudomonadota</taxon>
        <taxon>Gammaproteobacteria</taxon>
        <taxon>Lysobacterales</taxon>
        <taxon>Lysobacteraceae</taxon>
        <taxon>Marilutibacter</taxon>
    </lineage>
</organism>
<dbReference type="InterPro" id="IPR005939">
    <property type="entry name" value="BLH_phosphatase-like"/>
</dbReference>
<dbReference type="Proteomes" id="UP000318212">
    <property type="component" value="Unassembled WGS sequence"/>
</dbReference>
<reference evidence="3 4" key="1">
    <citation type="submission" date="2019-06" db="EMBL/GenBank/DDBJ databases">
        <title>Lysobacter alkalisoli sp. nov. isolated from saline soil.</title>
        <authorList>
            <person name="Sun J.-Q."/>
            <person name="Xu L."/>
        </authorList>
    </citation>
    <scope>NUCLEOTIDE SEQUENCE [LARGE SCALE GENOMIC DNA]</scope>
    <source>
        <strain evidence="3 4">JCM 31130</strain>
    </source>
</reference>
<dbReference type="GO" id="GO:0016787">
    <property type="term" value="F:hydrolase activity"/>
    <property type="evidence" value="ECO:0007669"/>
    <property type="project" value="InterPro"/>
</dbReference>
<keyword evidence="1" id="KW-0732">Signal</keyword>
<feature type="domain" description="Beta-lactamase hydrolase-like protein phosphatase-like" evidence="2">
    <location>
        <begin position="53"/>
        <end position="155"/>
    </location>
</feature>
<feature type="signal peptide" evidence="1">
    <location>
        <begin position="1"/>
        <end position="27"/>
    </location>
</feature>
<accession>A0A508ALA2</accession>
<dbReference type="PROSITE" id="PS51257">
    <property type="entry name" value="PROKAR_LIPOPROTEIN"/>
    <property type="match status" value="1"/>
</dbReference>
<name>A0A508ALA2_9GAMM</name>
<dbReference type="InterPro" id="IPR029021">
    <property type="entry name" value="Prot-tyrosine_phosphatase-like"/>
</dbReference>